<feature type="transmembrane region" description="Helical" evidence="1">
    <location>
        <begin position="207"/>
        <end position="228"/>
    </location>
</feature>
<name>A0A150HBB0_9MICO</name>
<evidence type="ECO:0008006" key="4">
    <source>
        <dbReference type="Google" id="ProtNLM"/>
    </source>
</evidence>
<feature type="transmembrane region" description="Helical" evidence="1">
    <location>
        <begin position="274"/>
        <end position="292"/>
    </location>
</feature>
<comment type="caution">
    <text evidence="2">The sequence shown here is derived from an EMBL/GenBank/DDBJ whole genome shotgun (WGS) entry which is preliminary data.</text>
</comment>
<keyword evidence="1" id="KW-0472">Membrane</keyword>
<keyword evidence="3" id="KW-1185">Reference proteome</keyword>
<proteinExistence type="predicted"/>
<protein>
    <recommendedName>
        <fullName evidence="4">Glycerophosphoryl diester phosphodiesterase membrane domain-containing protein</fullName>
    </recommendedName>
</protein>
<gene>
    <name evidence="2" type="ORF">Bravens_00341</name>
</gene>
<feature type="transmembrane region" description="Helical" evidence="1">
    <location>
        <begin position="111"/>
        <end position="131"/>
    </location>
</feature>
<organism evidence="2 3">
    <name type="scientific">Brevibacterium ravenspurgense</name>
    <dbReference type="NCBI Taxonomy" id="479117"/>
    <lineage>
        <taxon>Bacteria</taxon>
        <taxon>Bacillati</taxon>
        <taxon>Actinomycetota</taxon>
        <taxon>Actinomycetes</taxon>
        <taxon>Micrococcales</taxon>
        <taxon>Brevibacteriaceae</taxon>
        <taxon>Brevibacterium</taxon>
    </lineage>
</organism>
<evidence type="ECO:0000256" key="1">
    <source>
        <dbReference type="SAM" id="Phobius"/>
    </source>
</evidence>
<feature type="transmembrane region" description="Helical" evidence="1">
    <location>
        <begin position="299"/>
        <end position="322"/>
    </location>
</feature>
<feature type="transmembrane region" description="Helical" evidence="1">
    <location>
        <begin position="64"/>
        <end position="91"/>
    </location>
</feature>
<evidence type="ECO:0000313" key="3">
    <source>
        <dbReference type="Proteomes" id="UP000243589"/>
    </source>
</evidence>
<accession>A0A150HBB0</accession>
<keyword evidence="1" id="KW-1133">Transmembrane helix</keyword>
<dbReference type="RefSeq" id="WP_062019745.1">
    <property type="nucleotide sequence ID" value="NZ_JAKRCZ010000002.1"/>
</dbReference>
<dbReference type="AlphaFoldDB" id="A0A150HBB0"/>
<evidence type="ECO:0000313" key="2">
    <source>
        <dbReference type="EMBL" id="KXZ59407.1"/>
    </source>
</evidence>
<dbReference type="PATRIC" id="fig|479117.4.peg.337"/>
<keyword evidence="1" id="KW-0812">Transmembrane</keyword>
<reference evidence="2 3" key="1">
    <citation type="submission" date="2016-01" db="EMBL/GenBank/DDBJ databases">
        <title>Use of Whole Genome Sequencing to ascertain that Brevibacterium massiliense (Roux, Raoult 2009) is a later heterotypic synonym of Brevibacterium ravenspurgense (Mages 2008).</title>
        <authorList>
            <person name="Bernier A.-M."/>
            <person name="Burdz T."/>
            <person name="Huynh C."/>
            <person name="Pachecho A.L."/>
            <person name="Wiebe D."/>
            <person name="Bonner C."/>
            <person name="Bernard K."/>
        </authorList>
    </citation>
    <scope>NUCLEOTIDE SEQUENCE [LARGE SCALE GENOMIC DNA]</scope>
    <source>
        <strain evidence="2 3">CCUG56047</strain>
    </source>
</reference>
<dbReference type="Proteomes" id="UP000243589">
    <property type="component" value="Unassembled WGS sequence"/>
</dbReference>
<feature type="transmembrane region" description="Helical" evidence="1">
    <location>
        <begin position="168"/>
        <end position="201"/>
    </location>
</feature>
<dbReference type="EMBL" id="LQQC01000004">
    <property type="protein sequence ID" value="KXZ59407.1"/>
    <property type="molecule type" value="Genomic_DNA"/>
</dbReference>
<sequence length="352" mass="37515">MFTQNSPDWGLTVDWSTGQRVPAKARRRPQWSPPPVPGILPKRPLGFFEVLDGGFRLMRRFPGLTYGSAGLGAGLTAGLFALAGAITWYFGHSFLTKLLNSSEEALSGLSFVVQIGAGIVEYLTLAILIVFSGMTSVGAREAFFGRPMTLRQGWQSLRGCRRKLFSAALLMGTAHLVVLAVFLAAAILAGAVGGTVIGLTLGTALVLVWWALTVFFGIRLSLTGCIIAQERVGIFSAIARSWKMTGRGFLQVAGQTVFGFWLANQVIGIIATPAFIYLGGVIGVLSILMLGGGELEGPAVAAVLGTIFTGLFLAIGVLLYAYRAALLATVYFNLRMRSEGYDLVLLAEAEEV</sequence>